<evidence type="ECO:0000313" key="2">
    <source>
        <dbReference type="EMBL" id="PKI75934.1"/>
    </source>
</evidence>
<feature type="region of interest" description="Disordered" evidence="1">
    <location>
        <begin position="62"/>
        <end position="93"/>
    </location>
</feature>
<name>A0A2I0L5G7_PUNGR</name>
<dbReference type="AlphaFoldDB" id="A0A2I0L5G7"/>
<feature type="compositionally biased region" description="Basic residues" evidence="1">
    <location>
        <begin position="115"/>
        <end position="126"/>
    </location>
</feature>
<feature type="region of interest" description="Disordered" evidence="1">
    <location>
        <begin position="115"/>
        <end position="137"/>
    </location>
</feature>
<comment type="caution">
    <text evidence="2">The sequence shown here is derived from an EMBL/GenBank/DDBJ whole genome shotgun (WGS) entry which is preliminary data.</text>
</comment>
<evidence type="ECO:0000313" key="3">
    <source>
        <dbReference type="Proteomes" id="UP000233551"/>
    </source>
</evidence>
<organism evidence="2 3">
    <name type="scientific">Punica granatum</name>
    <name type="common">Pomegranate</name>
    <dbReference type="NCBI Taxonomy" id="22663"/>
    <lineage>
        <taxon>Eukaryota</taxon>
        <taxon>Viridiplantae</taxon>
        <taxon>Streptophyta</taxon>
        <taxon>Embryophyta</taxon>
        <taxon>Tracheophyta</taxon>
        <taxon>Spermatophyta</taxon>
        <taxon>Magnoliopsida</taxon>
        <taxon>eudicotyledons</taxon>
        <taxon>Gunneridae</taxon>
        <taxon>Pentapetalae</taxon>
        <taxon>rosids</taxon>
        <taxon>malvids</taxon>
        <taxon>Myrtales</taxon>
        <taxon>Lythraceae</taxon>
        <taxon>Punica</taxon>
    </lineage>
</organism>
<gene>
    <name evidence="2" type="ORF">CRG98_003668</name>
</gene>
<dbReference type="Proteomes" id="UP000233551">
    <property type="component" value="Unassembled WGS sequence"/>
</dbReference>
<proteinExistence type="predicted"/>
<accession>A0A2I0L5G7</accession>
<keyword evidence="3" id="KW-1185">Reference proteome</keyword>
<evidence type="ECO:0000256" key="1">
    <source>
        <dbReference type="SAM" id="MobiDB-lite"/>
    </source>
</evidence>
<reference evidence="2 3" key="1">
    <citation type="submission" date="2017-11" db="EMBL/GenBank/DDBJ databases">
        <title>De-novo sequencing of pomegranate (Punica granatum L.) genome.</title>
        <authorList>
            <person name="Akparov Z."/>
            <person name="Amiraslanov A."/>
            <person name="Hajiyeva S."/>
            <person name="Abbasov M."/>
            <person name="Kaur K."/>
            <person name="Hamwieh A."/>
            <person name="Solovyev V."/>
            <person name="Salamov A."/>
            <person name="Braich B."/>
            <person name="Kosarev P."/>
            <person name="Mahmoud A."/>
            <person name="Hajiyev E."/>
            <person name="Babayeva S."/>
            <person name="Izzatullayeva V."/>
            <person name="Mammadov A."/>
            <person name="Mammadov A."/>
            <person name="Sharifova S."/>
            <person name="Ojaghi J."/>
            <person name="Eynullazada K."/>
            <person name="Bayramov B."/>
            <person name="Abdulazimova A."/>
            <person name="Shahmuradov I."/>
        </authorList>
    </citation>
    <scope>NUCLEOTIDE SEQUENCE [LARGE SCALE GENOMIC DNA]</scope>
    <source>
        <strain evidence="3">cv. AG2017</strain>
        <tissue evidence="2">Leaf</tissue>
    </source>
</reference>
<sequence>MWYLLPESSLDDCLVDMNTDPEVISMVELGLKLELATVYTEADRMKDSDDEGHEDFDVETRGIRNEVEDSEAEETERNEYDIGGCGGVNDEDNDEPIEVREQRKAFKMQIDGRKKRHAMRRKKKQTRQSNDLGDDIHIPKIPIDHKWEQSRMGKMKKKYRSFIPNYDITNITLSEDMIFANDEQFKEDVKSYAIVNGLELWWNRSYKINIEVPCKEKDCPWRIYGSWTRKNEGFVVKRFTN</sequence>
<dbReference type="EMBL" id="PGOL01000136">
    <property type="protein sequence ID" value="PKI75934.1"/>
    <property type="molecule type" value="Genomic_DNA"/>
</dbReference>
<protein>
    <submittedName>
        <fullName evidence="2">Uncharacterized protein</fullName>
    </submittedName>
</protein>